<accession>A0AA40FIU1</accession>
<organism evidence="2 3">
    <name type="scientific">Melipona bicolor</name>
    <dbReference type="NCBI Taxonomy" id="60889"/>
    <lineage>
        <taxon>Eukaryota</taxon>
        <taxon>Metazoa</taxon>
        <taxon>Ecdysozoa</taxon>
        <taxon>Arthropoda</taxon>
        <taxon>Hexapoda</taxon>
        <taxon>Insecta</taxon>
        <taxon>Pterygota</taxon>
        <taxon>Neoptera</taxon>
        <taxon>Endopterygota</taxon>
        <taxon>Hymenoptera</taxon>
        <taxon>Apocrita</taxon>
        <taxon>Aculeata</taxon>
        <taxon>Apoidea</taxon>
        <taxon>Anthophila</taxon>
        <taxon>Apidae</taxon>
        <taxon>Melipona</taxon>
    </lineage>
</organism>
<dbReference type="AlphaFoldDB" id="A0AA40FIU1"/>
<sequence length="85" mass="8764">MLNVAGSASIFTGATPLNGGAAEEESSGTTSKRERKINVRRAVRCKVKSKEPGRAATLLFLLGKSGSLVDPTVGVVVARDANPPV</sequence>
<dbReference type="EMBL" id="JAHYIQ010000034">
    <property type="protein sequence ID" value="KAK1119869.1"/>
    <property type="molecule type" value="Genomic_DNA"/>
</dbReference>
<name>A0AA40FIU1_9HYME</name>
<evidence type="ECO:0000313" key="3">
    <source>
        <dbReference type="Proteomes" id="UP001177670"/>
    </source>
</evidence>
<dbReference type="Proteomes" id="UP001177670">
    <property type="component" value="Unassembled WGS sequence"/>
</dbReference>
<keyword evidence="3" id="KW-1185">Reference proteome</keyword>
<comment type="caution">
    <text evidence="2">The sequence shown here is derived from an EMBL/GenBank/DDBJ whole genome shotgun (WGS) entry which is preliminary data.</text>
</comment>
<proteinExistence type="predicted"/>
<reference evidence="2" key="1">
    <citation type="submission" date="2021-10" db="EMBL/GenBank/DDBJ databases">
        <title>Melipona bicolor Genome sequencing and assembly.</title>
        <authorList>
            <person name="Araujo N.S."/>
            <person name="Arias M.C."/>
        </authorList>
    </citation>
    <scope>NUCLEOTIDE SEQUENCE</scope>
    <source>
        <strain evidence="2">USP_2M_L1-L4_2017</strain>
        <tissue evidence="2">Whole body</tissue>
    </source>
</reference>
<feature type="region of interest" description="Disordered" evidence="1">
    <location>
        <begin position="1"/>
        <end position="35"/>
    </location>
</feature>
<gene>
    <name evidence="2" type="ORF">K0M31_012946</name>
</gene>
<evidence type="ECO:0000313" key="2">
    <source>
        <dbReference type="EMBL" id="KAK1119869.1"/>
    </source>
</evidence>
<evidence type="ECO:0000256" key="1">
    <source>
        <dbReference type="SAM" id="MobiDB-lite"/>
    </source>
</evidence>
<protein>
    <submittedName>
        <fullName evidence="2">Uncharacterized protein</fullName>
    </submittedName>
</protein>